<feature type="transmembrane region" description="Helical" evidence="10">
    <location>
        <begin position="162"/>
        <end position="186"/>
    </location>
</feature>
<evidence type="ECO:0000256" key="3">
    <source>
        <dbReference type="ARBA" id="ARBA00022448"/>
    </source>
</evidence>
<sequence length="288" mass="32119">MADIDYRAVAIEAGLPRVGARPSLWRYLVDLWHRRRFATTLARYRLEATLSEQRLGIAWVVISPLLQAAVYGTVFGIIMTSDSRPDNFVPFLVTGFFLFTFFSQSFSQGAKALTGNVSLVRSLHFPRMLLPVSAVLKELYTLAPMLVVLVAILIGFGELPTLNWLLMVPILALMTMFNLGVALIAARLTVHLRDIGQLIPIITRILFYASGIFYSIDLVLAPPAHPAWMLQVAQFNPVHAFIELGRGALQTTQELEPLLWVVASGSALVTLVFGVVFFWRAEERYGRA</sequence>
<evidence type="ECO:0000256" key="4">
    <source>
        <dbReference type="ARBA" id="ARBA00022475"/>
    </source>
</evidence>
<dbReference type="InterPro" id="IPR000412">
    <property type="entry name" value="ABC_2_transport"/>
</dbReference>
<dbReference type="Pfam" id="PF01061">
    <property type="entry name" value="ABC2_membrane"/>
    <property type="match status" value="1"/>
</dbReference>
<dbReference type="GO" id="GO:0015920">
    <property type="term" value="P:lipopolysaccharide transport"/>
    <property type="evidence" value="ECO:0007669"/>
    <property type="project" value="TreeGrafter"/>
</dbReference>
<evidence type="ECO:0000313" key="12">
    <source>
        <dbReference type="EMBL" id="MDN4487795.1"/>
    </source>
</evidence>
<evidence type="ECO:0000313" key="13">
    <source>
        <dbReference type="Proteomes" id="UP001172737"/>
    </source>
</evidence>
<dbReference type="PANTHER" id="PTHR30413">
    <property type="entry name" value="INNER MEMBRANE TRANSPORT PERMEASE"/>
    <property type="match status" value="1"/>
</dbReference>
<feature type="transmembrane region" description="Helical" evidence="10">
    <location>
        <begin position="258"/>
        <end position="279"/>
    </location>
</feature>
<dbReference type="GO" id="GO:0043190">
    <property type="term" value="C:ATP-binding cassette (ABC) transporter complex"/>
    <property type="evidence" value="ECO:0007669"/>
    <property type="project" value="InterPro"/>
</dbReference>
<accession>A0AAW7M3Q3</accession>
<evidence type="ECO:0000256" key="7">
    <source>
        <dbReference type="ARBA" id="ARBA00022989"/>
    </source>
</evidence>
<dbReference type="EMBL" id="JAUHPX010000003">
    <property type="protein sequence ID" value="MDN4487795.1"/>
    <property type="molecule type" value="Genomic_DNA"/>
</dbReference>
<dbReference type="InterPro" id="IPR013525">
    <property type="entry name" value="ABC2_TM"/>
</dbReference>
<organism evidence="12 13">
    <name type="scientific">Demequina lignilytica</name>
    <dbReference type="NCBI Taxonomy" id="3051663"/>
    <lineage>
        <taxon>Bacteria</taxon>
        <taxon>Bacillati</taxon>
        <taxon>Actinomycetota</taxon>
        <taxon>Actinomycetes</taxon>
        <taxon>Micrococcales</taxon>
        <taxon>Demequinaceae</taxon>
        <taxon>Demequina</taxon>
    </lineage>
</organism>
<keyword evidence="13" id="KW-1185">Reference proteome</keyword>
<dbReference type="PANTHER" id="PTHR30413:SF8">
    <property type="entry name" value="TRANSPORT PERMEASE PROTEIN"/>
    <property type="match status" value="1"/>
</dbReference>
<evidence type="ECO:0000256" key="2">
    <source>
        <dbReference type="ARBA" id="ARBA00007783"/>
    </source>
</evidence>
<dbReference type="GO" id="GO:0046677">
    <property type="term" value="P:response to antibiotic"/>
    <property type="evidence" value="ECO:0007669"/>
    <property type="project" value="UniProtKB-KW"/>
</dbReference>
<keyword evidence="8 10" id="KW-0472">Membrane</keyword>
<comment type="caution">
    <text evidence="12">The sequence shown here is derived from an EMBL/GenBank/DDBJ whole genome shotgun (WGS) entry which is preliminary data.</text>
</comment>
<feature type="transmembrane region" description="Helical" evidence="10">
    <location>
        <begin position="87"/>
        <end position="107"/>
    </location>
</feature>
<proteinExistence type="inferred from homology"/>
<keyword evidence="5" id="KW-0997">Cell inner membrane</keyword>
<gene>
    <name evidence="12" type="ORF">QQX10_06395</name>
</gene>
<evidence type="ECO:0000256" key="10">
    <source>
        <dbReference type="RuleBase" id="RU361157"/>
    </source>
</evidence>
<dbReference type="Proteomes" id="UP001172737">
    <property type="component" value="Unassembled WGS sequence"/>
</dbReference>
<evidence type="ECO:0000256" key="5">
    <source>
        <dbReference type="ARBA" id="ARBA00022519"/>
    </source>
</evidence>
<evidence type="ECO:0000259" key="11">
    <source>
        <dbReference type="PROSITE" id="PS51012"/>
    </source>
</evidence>
<dbReference type="RefSeq" id="WP_301119132.1">
    <property type="nucleotide sequence ID" value="NZ_JAUHPX010000003.1"/>
</dbReference>
<feature type="transmembrane region" description="Helical" evidence="10">
    <location>
        <begin position="128"/>
        <end position="156"/>
    </location>
</feature>
<protein>
    <recommendedName>
        <fullName evidence="10">Transport permease protein</fullName>
    </recommendedName>
</protein>
<comment type="similarity">
    <text evidence="2 10">Belongs to the ABC-2 integral membrane protein family.</text>
</comment>
<evidence type="ECO:0000256" key="6">
    <source>
        <dbReference type="ARBA" id="ARBA00022692"/>
    </source>
</evidence>
<name>A0AAW7M3Q3_9MICO</name>
<dbReference type="GO" id="GO:0140359">
    <property type="term" value="F:ABC-type transporter activity"/>
    <property type="evidence" value="ECO:0007669"/>
    <property type="project" value="InterPro"/>
</dbReference>
<keyword evidence="9" id="KW-0046">Antibiotic resistance</keyword>
<feature type="transmembrane region" description="Helical" evidence="10">
    <location>
        <begin position="198"/>
        <end position="216"/>
    </location>
</feature>
<reference evidence="12" key="1">
    <citation type="submission" date="2023-06" db="EMBL/GenBank/DDBJ databases">
        <title>Sysu t00039.</title>
        <authorList>
            <person name="Gao L."/>
            <person name="Fang B.-Z."/>
            <person name="Li W.-J."/>
        </authorList>
    </citation>
    <scope>NUCLEOTIDE SEQUENCE</scope>
    <source>
        <strain evidence="12">SYSU T00039</strain>
    </source>
</reference>
<evidence type="ECO:0000256" key="1">
    <source>
        <dbReference type="ARBA" id="ARBA00004429"/>
    </source>
</evidence>
<dbReference type="AlphaFoldDB" id="A0AAW7M3Q3"/>
<comment type="subcellular location">
    <subcellularLocation>
        <location evidence="1">Cell inner membrane</location>
        <topology evidence="1">Multi-pass membrane protein</topology>
    </subcellularLocation>
    <subcellularLocation>
        <location evidence="10">Cell membrane</location>
        <topology evidence="10">Multi-pass membrane protein</topology>
    </subcellularLocation>
</comment>
<dbReference type="PROSITE" id="PS51012">
    <property type="entry name" value="ABC_TM2"/>
    <property type="match status" value="1"/>
</dbReference>
<evidence type="ECO:0000256" key="8">
    <source>
        <dbReference type="ARBA" id="ARBA00023136"/>
    </source>
</evidence>
<dbReference type="PRINTS" id="PR00164">
    <property type="entry name" value="ABC2TRNSPORT"/>
</dbReference>
<keyword evidence="6 10" id="KW-0812">Transmembrane</keyword>
<keyword evidence="4 10" id="KW-1003">Cell membrane</keyword>
<keyword evidence="7 10" id="KW-1133">Transmembrane helix</keyword>
<evidence type="ECO:0000256" key="9">
    <source>
        <dbReference type="ARBA" id="ARBA00023251"/>
    </source>
</evidence>
<feature type="domain" description="ABC transmembrane type-2" evidence="11">
    <location>
        <begin position="55"/>
        <end position="281"/>
    </location>
</feature>
<dbReference type="InterPro" id="IPR047817">
    <property type="entry name" value="ABC2_TM_bact-type"/>
</dbReference>
<feature type="transmembrane region" description="Helical" evidence="10">
    <location>
        <begin position="55"/>
        <end position="81"/>
    </location>
</feature>
<keyword evidence="3 10" id="KW-0813">Transport</keyword>